<dbReference type="InterPro" id="IPR050222">
    <property type="entry name" value="MATE_MdtK"/>
</dbReference>
<evidence type="ECO:0000313" key="15">
    <source>
        <dbReference type="Proteomes" id="UP000823893"/>
    </source>
</evidence>
<comment type="function">
    <text evidence="1">Multidrug efflux pump.</text>
</comment>
<evidence type="ECO:0000256" key="12">
    <source>
        <dbReference type="ARBA" id="ARBA00031636"/>
    </source>
</evidence>
<dbReference type="GO" id="GO:0042910">
    <property type="term" value="F:xenobiotic transmembrane transporter activity"/>
    <property type="evidence" value="ECO:0007669"/>
    <property type="project" value="InterPro"/>
</dbReference>
<keyword evidence="5" id="KW-0813">Transport</keyword>
<keyword evidence="11 13" id="KW-0472">Membrane</keyword>
<dbReference type="Pfam" id="PF01554">
    <property type="entry name" value="MatE"/>
    <property type="match status" value="2"/>
</dbReference>
<dbReference type="EMBL" id="DWWV01000124">
    <property type="protein sequence ID" value="HJC11068.1"/>
    <property type="molecule type" value="Genomic_DNA"/>
</dbReference>
<evidence type="ECO:0000256" key="7">
    <source>
        <dbReference type="ARBA" id="ARBA00022475"/>
    </source>
</evidence>
<protein>
    <recommendedName>
        <fullName evidence="4">Probable multidrug resistance protein NorM</fullName>
    </recommendedName>
    <alternativeName>
        <fullName evidence="12">Multidrug-efflux transporter</fullName>
    </alternativeName>
</protein>
<dbReference type="GO" id="GO:0005886">
    <property type="term" value="C:plasma membrane"/>
    <property type="evidence" value="ECO:0007669"/>
    <property type="project" value="UniProtKB-SubCell"/>
</dbReference>
<gene>
    <name evidence="14" type="ORF">H9935_09705</name>
</gene>
<feature type="transmembrane region" description="Helical" evidence="13">
    <location>
        <begin position="287"/>
        <end position="308"/>
    </location>
</feature>
<feature type="transmembrane region" description="Helical" evidence="13">
    <location>
        <begin position="141"/>
        <end position="163"/>
    </location>
</feature>
<evidence type="ECO:0000256" key="5">
    <source>
        <dbReference type="ARBA" id="ARBA00022448"/>
    </source>
</evidence>
<evidence type="ECO:0000256" key="13">
    <source>
        <dbReference type="SAM" id="Phobius"/>
    </source>
</evidence>
<name>A0A9D2SJU4_9FIRM</name>
<dbReference type="InterPro" id="IPR048279">
    <property type="entry name" value="MdtK-like"/>
</dbReference>
<reference evidence="14" key="1">
    <citation type="journal article" date="2021" name="PeerJ">
        <title>Extensive microbial diversity within the chicken gut microbiome revealed by metagenomics and culture.</title>
        <authorList>
            <person name="Gilroy R."/>
            <person name="Ravi A."/>
            <person name="Getino M."/>
            <person name="Pursley I."/>
            <person name="Horton D.L."/>
            <person name="Alikhan N.F."/>
            <person name="Baker D."/>
            <person name="Gharbi K."/>
            <person name="Hall N."/>
            <person name="Watson M."/>
            <person name="Adriaenssens E.M."/>
            <person name="Foster-Nyarko E."/>
            <person name="Jarju S."/>
            <person name="Secka A."/>
            <person name="Antonio M."/>
            <person name="Oren A."/>
            <person name="Chaudhuri R.R."/>
            <person name="La Ragione R."/>
            <person name="Hildebrand F."/>
            <person name="Pallen M.J."/>
        </authorList>
    </citation>
    <scope>NUCLEOTIDE SEQUENCE</scope>
    <source>
        <strain evidence="14">ChiSxjej6B18-287</strain>
    </source>
</reference>
<comment type="subcellular location">
    <subcellularLocation>
        <location evidence="2">Cell membrane</location>
        <topology evidence="2">Multi-pass membrane protein</topology>
    </subcellularLocation>
</comment>
<feature type="transmembrane region" description="Helical" evidence="13">
    <location>
        <begin position="67"/>
        <end position="89"/>
    </location>
</feature>
<feature type="transmembrane region" description="Helical" evidence="13">
    <location>
        <begin position="329"/>
        <end position="349"/>
    </location>
</feature>
<dbReference type="InterPro" id="IPR002528">
    <property type="entry name" value="MATE_fam"/>
</dbReference>
<evidence type="ECO:0000256" key="1">
    <source>
        <dbReference type="ARBA" id="ARBA00003408"/>
    </source>
</evidence>
<proteinExistence type="inferred from homology"/>
<organism evidence="14 15">
    <name type="scientific">Candidatus Blautia merdigallinarum</name>
    <dbReference type="NCBI Taxonomy" id="2838495"/>
    <lineage>
        <taxon>Bacteria</taxon>
        <taxon>Bacillati</taxon>
        <taxon>Bacillota</taxon>
        <taxon>Clostridia</taxon>
        <taxon>Lachnospirales</taxon>
        <taxon>Lachnospiraceae</taxon>
        <taxon>Blautia</taxon>
    </lineage>
</organism>
<feature type="transmembrane region" description="Helical" evidence="13">
    <location>
        <begin position="175"/>
        <end position="196"/>
    </location>
</feature>
<evidence type="ECO:0000256" key="6">
    <source>
        <dbReference type="ARBA" id="ARBA00022449"/>
    </source>
</evidence>
<feature type="transmembrane region" description="Helical" evidence="13">
    <location>
        <begin position="202"/>
        <end position="222"/>
    </location>
</feature>
<feature type="transmembrane region" description="Helical" evidence="13">
    <location>
        <begin position="101"/>
        <end position="121"/>
    </location>
</feature>
<evidence type="ECO:0000256" key="11">
    <source>
        <dbReference type="ARBA" id="ARBA00023136"/>
    </source>
</evidence>
<evidence type="ECO:0000256" key="8">
    <source>
        <dbReference type="ARBA" id="ARBA00022692"/>
    </source>
</evidence>
<dbReference type="PIRSF" id="PIRSF006603">
    <property type="entry name" value="DinF"/>
    <property type="match status" value="1"/>
</dbReference>
<evidence type="ECO:0000313" key="14">
    <source>
        <dbReference type="EMBL" id="HJC11068.1"/>
    </source>
</evidence>
<dbReference type="AlphaFoldDB" id="A0A9D2SJU4"/>
<feature type="transmembrane region" description="Helical" evidence="13">
    <location>
        <begin position="361"/>
        <end position="383"/>
    </location>
</feature>
<sequence>MGLVEPKQQIREEQKIFSNHGLMVMLVPLFMEQLLNVLVGVADTFMVSYAGEAALSGVSLVNMFNTVFLFLFSALAAGGAVVVSQYIGCKEKEKSCLSASQLLMISAIFSVVLMVLILFLNRTLLNLLFGEVEPEVMEACVVYLRISAYSYPAIAVYNAGAAIYRSMGKTNITMYLSLVSNGINILGNAIGVFLLHAGVAGVAYPSLIARSFSAAVILILCFKKSNEVYLVWKKILCWKGVMIQKILGIAVPNGIENGLFQLIKVALSSITALFGTVQIAANGVAQSFWSVAALMGTALGLAFITVIGQCMGAGDRQAADYYMRKLLRITFLASALWNGAILLISPFVLQGYALSPQARELTFVLILIHNIFNALFYPLSGALSNGLRAAGDVKFTMYVSIFSTIVCRVVFSLVFGISMNMGVIGVAFAMCLDWGVRALLFWVRFKNGKWKKFRVIG</sequence>
<feature type="transmembrane region" description="Helical" evidence="13">
    <location>
        <begin position="262"/>
        <end position="281"/>
    </location>
</feature>
<evidence type="ECO:0000256" key="4">
    <source>
        <dbReference type="ARBA" id="ARBA00020268"/>
    </source>
</evidence>
<keyword evidence="8 13" id="KW-0812">Transmembrane</keyword>
<keyword evidence="6" id="KW-0050">Antiport</keyword>
<dbReference type="PANTHER" id="PTHR43298:SF2">
    <property type="entry name" value="FMN_FAD EXPORTER YEEO-RELATED"/>
    <property type="match status" value="1"/>
</dbReference>
<evidence type="ECO:0000256" key="3">
    <source>
        <dbReference type="ARBA" id="ARBA00010199"/>
    </source>
</evidence>
<keyword evidence="7" id="KW-1003">Cell membrane</keyword>
<dbReference type="PANTHER" id="PTHR43298">
    <property type="entry name" value="MULTIDRUG RESISTANCE PROTEIN NORM-RELATED"/>
    <property type="match status" value="1"/>
</dbReference>
<evidence type="ECO:0000256" key="2">
    <source>
        <dbReference type="ARBA" id="ARBA00004651"/>
    </source>
</evidence>
<comment type="caution">
    <text evidence="14">The sequence shown here is derived from an EMBL/GenBank/DDBJ whole genome shotgun (WGS) entry which is preliminary data.</text>
</comment>
<feature type="transmembrane region" description="Helical" evidence="13">
    <location>
        <begin position="423"/>
        <end position="443"/>
    </location>
</feature>
<dbReference type="NCBIfam" id="TIGR00797">
    <property type="entry name" value="matE"/>
    <property type="match status" value="1"/>
</dbReference>
<feature type="transmembrane region" description="Helical" evidence="13">
    <location>
        <begin position="21"/>
        <end position="47"/>
    </location>
</feature>
<comment type="similarity">
    <text evidence="3">Belongs to the multi antimicrobial extrusion (MATE) (TC 2.A.66.1) family.</text>
</comment>
<keyword evidence="9 13" id="KW-1133">Transmembrane helix</keyword>
<feature type="transmembrane region" description="Helical" evidence="13">
    <location>
        <begin position="395"/>
        <end position="417"/>
    </location>
</feature>
<reference evidence="14" key="2">
    <citation type="submission" date="2021-04" db="EMBL/GenBank/DDBJ databases">
        <authorList>
            <person name="Gilroy R."/>
        </authorList>
    </citation>
    <scope>NUCLEOTIDE SEQUENCE</scope>
    <source>
        <strain evidence="14">ChiSxjej6B18-287</strain>
    </source>
</reference>
<accession>A0A9D2SJU4</accession>
<evidence type="ECO:0000256" key="10">
    <source>
        <dbReference type="ARBA" id="ARBA00023065"/>
    </source>
</evidence>
<keyword evidence="10" id="KW-0406">Ion transport</keyword>
<dbReference type="GO" id="GO:0015297">
    <property type="term" value="F:antiporter activity"/>
    <property type="evidence" value="ECO:0007669"/>
    <property type="project" value="UniProtKB-KW"/>
</dbReference>
<dbReference type="GO" id="GO:0006811">
    <property type="term" value="P:monoatomic ion transport"/>
    <property type="evidence" value="ECO:0007669"/>
    <property type="project" value="UniProtKB-KW"/>
</dbReference>
<evidence type="ECO:0000256" key="9">
    <source>
        <dbReference type="ARBA" id="ARBA00022989"/>
    </source>
</evidence>
<dbReference type="Proteomes" id="UP000823893">
    <property type="component" value="Unassembled WGS sequence"/>
</dbReference>